<evidence type="ECO:0000313" key="4">
    <source>
        <dbReference type="Proteomes" id="UP000693970"/>
    </source>
</evidence>
<evidence type="ECO:0000313" key="3">
    <source>
        <dbReference type="EMBL" id="KAG7368676.1"/>
    </source>
</evidence>
<accession>A0A9K3LX27</accession>
<gene>
    <name evidence="3" type="ORF">IV203_031419</name>
</gene>
<dbReference type="EMBL" id="JAGRRH010000006">
    <property type="protein sequence ID" value="KAG7368676.1"/>
    <property type="molecule type" value="Genomic_DNA"/>
</dbReference>
<keyword evidence="1" id="KW-0175">Coiled coil</keyword>
<name>A0A9K3LX27_9STRA</name>
<sequence>MASSQRPVAGHRLRDTIQTKLRSEQLQKRKQQAGNALKKVGSPLQKINLGKLIDQMETDQSLADSLEKLNERMKEEVQRQEIRREAEAKSMEVIQDHLEVFLQERPEATYEDWIEDLHPENAHQGKLFHDIQEIDARFYVMESDHRRLWNETMQKIEDNEHRIVQPRSQIWGKIQQQNQSHQVDLLSDGGDEISANNIQGDLKVPTKMSDDTETETVDFFAPINSGNSDSIFGDVKNKHQDESEDLIKF</sequence>
<reference evidence="3" key="1">
    <citation type="journal article" date="2021" name="Sci. Rep.">
        <title>Diploid genomic architecture of Nitzschia inconspicua, an elite biomass production diatom.</title>
        <authorList>
            <person name="Oliver A."/>
            <person name="Podell S."/>
            <person name="Pinowska A."/>
            <person name="Traller J.C."/>
            <person name="Smith S.R."/>
            <person name="McClure R."/>
            <person name="Beliaev A."/>
            <person name="Bohutskyi P."/>
            <person name="Hill E.A."/>
            <person name="Rabines A."/>
            <person name="Zheng H."/>
            <person name="Allen L.Z."/>
            <person name="Kuo A."/>
            <person name="Grigoriev I.V."/>
            <person name="Allen A.E."/>
            <person name="Hazlebeck D."/>
            <person name="Allen E.E."/>
        </authorList>
    </citation>
    <scope>NUCLEOTIDE SEQUENCE</scope>
    <source>
        <strain evidence="3">Hildebrandi</strain>
    </source>
</reference>
<dbReference type="AlphaFoldDB" id="A0A9K3LX27"/>
<feature type="compositionally biased region" description="Basic and acidic residues" evidence="2">
    <location>
        <begin position="12"/>
        <end position="27"/>
    </location>
</feature>
<protein>
    <submittedName>
        <fullName evidence="3">Uncharacterized protein</fullName>
    </submittedName>
</protein>
<reference evidence="3" key="2">
    <citation type="submission" date="2021-04" db="EMBL/GenBank/DDBJ databases">
        <authorList>
            <person name="Podell S."/>
        </authorList>
    </citation>
    <scope>NUCLEOTIDE SEQUENCE</scope>
    <source>
        <strain evidence="3">Hildebrandi</strain>
    </source>
</reference>
<dbReference type="OrthoDB" id="47235at2759"/>
<proteinExistence type="predicted"/>
<feature type="region of interest" description="Disordered" evidence="2">
    <location>
        <begin position="1"/>
        <end position="36"/>
    </location>
</feature>
<keyword evidence="4" id="KW-1185">Reference proteome</keyword>
<organism evidence="3 4">
    <name type="scientific">Nitzschia inconspicua</name>
    <dbReference type="NCBI Taxonomy" id="303405"/>
    <lineage>
        <taxon>Eukaryota</taxon>
        <taxon>Sar</taxon>
        <taxon>Stramenopiles</taxon>
        <taxon>Ochrophyta</taxon>
        <taxon>Bacillariophyta</taxon>
        <taxon>Bacillariophyceae</taxon>
        <taxon>Bacillariophycidae</taxon>
        <taxon>Bacillariales</taxon>
        <taxon>Bacillariaceae</taxon>
        <taxon>Nitzschia</taxon>
    </lineage>
</organism>
<dbReference type="Proteomes" id="UP000693970">
    <property type="component" value="Unassembled WGS sequence"/>
</dbReference>
<feature type="coiled-coil region" evidence="1">
    <location>
        <begin position="56"/>
        <end position="90"/>
    </location>
</feature>
<evidence type="ECO:0000256" key="2">
    <source>
        <dbReference type="SAM" id="MobiDB-lite"/>
    </source>
</evidence>
<comment type="caution">
    <text evidence="3">The sequence shown here is derived from an EMBL/GenBank/DDBJ whole genome shotgun (WGS) entry which is preliminary data.</text>
</comment>
<evidence type="ECO:0000256" key="1">
    <source>
        <dbReference type="SAM" id="Coils"/>
    </source>
</evidence>